<name>A0A0E9SV90_ANGAN</name>
<reference evidence="1" key="1">
    <citation type="submission" date="2014-11" db="EMBL/GenBank/DDBJ databases">
        <authorList>
            <person name="Amaro Gonzalez C."/>
        </authorList>
    </citation>
    <scope>NUCLEOTIDE SEQUENCE</scope>
</reference>
<sequence>MMMFGSLHIALEAAPIFHRNW</sequence>
<evidence type="ECO:0000313" key="1">
    <source>
        <dbReference type="EMBL" id="JAH44565.1"/>
    </source>
</evidence>
<organism evidence="1">
    <name type="scientific">Anguilla anguilla</name>
    <name type="common">European freshwater eel</name>
    <name type="synonym">Muraena anguilla</name>
    <dbReference type="NCBI Taxonomy" id="7936"/>
    <lineage>
        <taxon>Eukaryota</taxon>
        <taxon>Metazoa</taxon>
        <taxon>Chordata</taxon>
        <taxon>Craniata</taxon>
        <taxon>Vertebrata</taxon>
        <taxon>Euteleostomi</taxon>
        <taxon>Actinopterygii</taxon>
        <taxon>Neopterygii</taxon>
        <taxon>Teleostei</taxon>
        <taxon>Anguilliformes</taxon>
        <taxon>Anguillidae</taxon>
        <taxon>Anguilla</taxon>
    </lineage>
</organism>
<proteinExistence type="predicted"/>
<accession>A0A0E9SV90</accession>
<dbReference type="AlphaFoldDB" id="A0A0E9SV90"/>
<dbReference type="EMBL" id="GBXM01064012">
    <property type="protein sequence ID" value="JAH44565.1"/>
    <property type="molecule type" value="Transcribed_RNA"/>
</dbReference>
<protein>
    <submittedName>
        <fullName evidence="1">Uncharacterized protein</fullName>
    </submittedName>
</protein>
<reference evidence="1" key="2">
    <citation type="journal article" date="2015" name="Fish Shellfish Immunol.">
        <title>Early steps in the European eel (Anguilla anguilla)-Vibrio vulnificus interaction in the gills: Role of the RtxA13 toxin.</title>
        <authorList>
            <person name="Callol A."/>
            <person name="Pajuelo D."/>
            <person name="Ebbesson L."/>
            <person name="Teles M."/>
            <person name="MacKenzie S."/>
            <person name="Amaro C."/>
        </authorList>
    </citation>
    <scope>NUCLEOTIDE SEQUENCE</scope>
</reference>